<dbReference type="AlphaFoldDB" id="A0A163IUR5"/>
<dbReference type="PROSITE" id="PS51194">
    <property type="entry name" value="HELICASE_CTER"/>
    <property type="match status" value="1"/>
</dbReference>
<accession>A0A163IUR5</accession>
<dbReference type="GO" id="GO:0005524">
    <property type="term" value="F:ATP binding"/>
    <property type="evidence" value="ECO:0007669"/>
    <property type="project" value="UniProtKB-KW"/>
</dbReference>
<dbReference type="GO" id="GO:0016817">
    <property type="term" value="F:hydrolase activity, acting on acid anhydrides"/>
    <property type="evidence" value="ECO:0007669"/>
    <property type="project" value="InterPro"/>
</dbReference>
<dbReference type="Pfam" id="PF00271">
    <property type="entry name" value="Helicase_C"/>
    <property type="match status" value="1"/>
</dbReference>
<keyword evidence="11" id="KW-0539">Nucleus</keyword>
<comment type="subcellular location">
    <subcellularLocation>
        <location evidence="1">Nucleus</location>
    </subcellularLocation>
</comment>
<evidence type="ECO:0000259" key="13">
    <source>
        <dbReference type="PROSITE" id="PS51192"/>
    </source>
</evidence>
<evidence type="ECO:0000256" key="5">
    <source>
        <dbReference type="ARBA" id="ARBA00022763"/>
    </source>
</evidence>
<sequence length="743" mass="84528">MHLKKPKSLILQQQRQQQENDQTTPTLHRSLKRKTKVASYKVETIDNSDEEDYNGNSDDDDENTPLCNNNNNKRIRTMLTNKDFNSSRCFQPMTRRPATLTPSSINKKFRVPLSDQSANHSLMDASRRTLGIRRRHGARLRPLYDHTAEDAFVLWDPEIDGEQEEEQQQQQRQPSSTTDDDDQQQLQKVVLSGKSLADMLGLKKEQSKKGHVVVDPVLAKILRPHQVEGVRFLYKCTTGKVDPNAFGCIMADEMGLGKTLQCISLVWTLLRQSDELGKPTIQKAIITCPSSLVRNWANEIVKWLGETRVRPLTIDNSGSKEKITAVKRWAAAQGQLVNPVLIISYETLRAYTKYMKNCPIGLLLCDEGHRLKNGGILGTPNEFRRNYENPIQRGRDSDASDAARKLSDQKVQEFWTIVSKFTIRRTNDILTKYLPRKYEHVVFCNLSPLQRKLYDAITLLKKLCNHPDLLDLPAQLEGSEAVLPPGYGGKKGPVLSTLSGKFAVLDRMLAKIKKETSDKIVLISNYTQTLDLFEQFCGQKQYGVLRLDGTMNITKRQKLVDRFNDPAAPEFVFLLSSKAGGCGLNLIGANRLVLFDPDWNPAADQQALARVWRDGQKKDCFIYRFIGAGTIEEKIFQRQSHKQSLSNCVVDEATDTERHFSVESMRQLFQLNTSSECETHDTFKCKRCIQGRQFKPADTMQYGDSSTWDHFDKDLLKLPDPILKEEAGRGIVSYVFQYVSSIM</sequence>
<dbReference type="InterPro" id="IPR038718">
    <property type="entry name" value="SNF2-like_sf"/>
</dbReference>
<evidence type="ECO:0000256" key="1">
    <source>
        <dbReference type="ARBA" id="ARBA00004123"/>
    </source>
</evidence>
<dbReference type="InterPro" id="IPR013967">
    <property type="entry name" value="Rad54_N"/>
</dbReference>
<name>A0A163IUR5_ABSGL</name>
<dbReference type="InterPro" id="IPR049730">
    <property type="entry name" value="SNF2/RAD54-like_C"/>
</dbReference>
<keyword evidence="4" id="KW-0547">Nucleotide-binding</keyword>
<dbReference type="SMART" id="SM00487">
    <property type="entry name" value="DEXDc"/>
    <property type="match status" value="1"/>
</dbReference>
<dbReference type="Gene3D" id="3.40.50.300">
    <property type="entry name" value="P-loop containing nucleotide triphosphate hydrolases"/>
    <property type="match status" value="1"/>
</dbReference>
<keyword evidence="9" id="KW-0238">DNA-binding</keyword>
<dbReference type="Pfam" id="PF00176">
    <property type="entry name" value="SNF2-rel_dom"/>
    <property type="match status" value="2"/>
</dbReference>
<gene>
    <name evidence="15" type="primary">ABSGL_00803.1 scaffold 958</name>
</gene>
<dbReference type="InterPro" id="IPR014001">
    <property type="entry name" value="Helicase_ATP-bd"/>
</dbReference>
<evidence type="ECO:0000256" key="10">
    <source>
        <dbReference type="ARBA" id="ARBA00023204"/>
    </source>
</evidence>
<dbReference type="GO" id="GO:0003677">
    <property type="term" value="F:DNA binding"/>
    <property type="evidence" value="ECO:0007669"/>
    <property type="project" value="UniProtKB-KW"/>
</dbReference>
<evidence type="ECO:0000256" key="9">
    <source>
        <dbReference type="ARBA" id="ARBA00023125"/>
    </source>
</evidence>
<keyword evidence="10" id="KW-0234">DNA repair</keyword>
<comment type="similarity">
    <text evidence="2">Belongs to the SNF2/RAD54 helicase family.</text>
</comment>
<dbReference type="OMA" id="KMICVEV"/>
<keyword evidence="7" id="KW-0347">Helicase</keyword>
<feature type="region of interest" description="Disordered" evidence="12">
    <location>
        <begin position="1"/>
        <end position="72"/>
    </location>
</feature>
<dbReference type="Pfam" id="PF08658">
    <property type="entry name" value="Rad54_N"/>
    <property type="match status" value="1"/>
</dbReference>
<dbReference type="Gene3D" id="1.20.120.850">
    <property type="entry name" value="SWI2/SNF2 ATPases, N-terminal domain"/>
    <property type="match status" value="1"/>
</dbReference>
<dbReference type="InterPro" id="IPR000330">
    <property type="entry name" value="SNF2_N"/>
</dbReference>
<dbReference type="GO" id="GO:0045003">
    <property type="term" value="P:double-strand break repair via synthesis-dependent strand annealing"/>
    <property type="evidence" value="ECO:0007669"/>
    <property type="project" value="TreeGrafter"/>
</dbReference>
<feature type="compositionally biased region" description="Acidic residues" evidence="12">
    <location>
        <begin position="46"/>
        <end position="63"/>
    </location>
</feature>
<protein>
    <recommendedName>
        <fullName evidence="17">DNA repair and recombination protein RAD54</fullName>
    </recommendedName>
</protein>
<dbReference type="InterPro" id="IPR050496">
    <property type="entry name" value="SNF2_RAD54_helicase_repair"/>
</dbReference>
<dbReference type="SMART" id="SM00490">
    <property type="entry name" value="HELICc"/>
    <property type="match status" value="1"/>
</dbReference>
<evidence type="ECO:0008006" key="17">
    <source>
        <dbReference type="Google" id="ProtNLM"/>
    </source>
</evidence>
<dbReference type="FunCoup" id="A0A163IUR5">
    <property type="interactions" value="567"/>
</dbReference>
<evidence type="ECO:0000313" key="16">
    <source>
        <dbReference type="Proteomes" id="UP000078561"/>
    </source>
</evidence>
<feature type="compositionally biased region" description="Low complexity" evidence="12">
    <location>
        <begin position="168"/>
        <end position="177"/>
    </location>
</feature>
<evidence type="ECO:0000256" key="11">
    <source>
        <dbReference type="ARBA" id="ARBA00023242"/>
    </source>
</evidence>
<evidence type="ECO:0000256" key="4">
    <source>
        <dbReference type="ARBA" id="ARBA00022741"/>
    </source>
</evidence>
<evidence type="ECO:0000256" key="2">
    <source>
        <dbReference type="ARBA" id="ARBA00007025"/>
    </source>
</evidence>
<keyword evidence="3" id="KW-0597">Phosphoprotein</keyword>
<dbReference type="Proteomes" id="UP000078561">
    <property type="component" value="Unassembled WGS sequence"/>
</dbReference>
<evidence type="ECO:0000256" key="7">
    <source>
        <dbReference type="ARBA" id="ARBA00022806"/>
    </source>
</evidence>
<dbReference type="Gene3D" id="3.40.50.10810">
    <property type="entry name" value="Tandem AAA-ATPase domain"/>
    <property type="match status" value="2"/>
</dbReference>
<keyword evidence="5" id="KW-0227">DNA damage</keyword>
<dbReference type="GO" id="GO:0005634">
    <property type="term" value="C:nucleus"/>
    <property type="evidence" value="ECO:0007669"/>
    <property type="project" value="UniProtKB-SubCell"/>
</dbReference>
<evidence type="ECO:0000259" key="14">
    <source>
        <dbReference type="PROSITE" id="PS51194"/>
    </source>
</evidence>
<dbReference type="GO" id="GO:0015616">
    <property type="term" value="F:DNA translocase activity"/>
    <property type="evidence" value="ECO:0007669"/>
    <property type="project" value="TreeGrafter"/>
</dbReference>
<evidence type="ECO:0000256" key="12">
    <source>
        <dbReference type="SAM" id="MobiDB-lite"/>
    </source>
</evidence>
<keyword evidence="6" id="KW-0378">Hydrolase</keyword>
<evidence type="ECO:0000256" key="3">
    <source>
        <dbReference type="ARBA" id="ARBA00022553"/>
    </source>
</evidence>
<dbReference type="GO" id="GO:0004386">
    <property type="term" value="F:helicase activity"/>
    <property type="evidence" value="ECO:0007669"/>
    <property type="project" value="UniProtKB-KW"/>
</dbReference>
<dbReference type="GO" id="GO:0007131">
    <property type="term" value="P:reciprocal meiotic recombination"/>
    <property type="evidence" value="ECO:0007669"/>
    <property type="project" value="TreeGrafter"/>
</dbReference>
<dbReference type="PROSITE" id="PS51192">
    <property type="entry name" value="HELICASE_ATP_BIND_1"/>
    <property type="match status" value="1"/>
</dbReference>
<proteinExistence type="inferred from homology"/>
<dbReference type="OrthoDB" id="413460at2759"/>
<dbReference type="PANTHER" id="PTHR45629">
    <property type="entry name" value="SNF2/RAD54 FAMILY MEMBER"/>
    <property type="match status" value="1"/>
</dbReference>
<organism evidence="15">
    <name type="scientific">Absidia glauca</name>
    <name type="common">Pin mould</name>
    <dbReference type="NCBI Taxonomy" id="4829"/>
    <lineage>
        <taxon>Eukaryota</taxon>
        <taxon>Fungi</taxon>
        <taxon>Fungi incertae sedis</taxon>
        <taxon>Mucoromycota</taxon>
        <taxon>Mucoromycotina</taxon>
        <taxon>Mucoromycetes</taxon>
        <taxon>Mucorales</taxon>
        <taxon>Cunninghamellaceae</taxon>
        <taxon>Absidia</taxon>
    </lineage>
</organism>
<dbReference type="EMBL" id="LT550334">
    <property type="protein sequence ID" value="SAL95474.1"/>
    <property type="molecule type" value="Genomic_DNA"/>
</dbReference>
<dbReference type="CDD" id="cd18793">
    <property type="entry name" value="SF2_C_SNF"/>
    <property type="match status" value="1"/>
</dbReference>
<dbReference type="FunFam" id="3.40.50.300:FF:000332">
    <property type="entry name" value="DNA repair and recombination protein RAD54-like"/>
    <property type="match status" value="1"/>
</dbReference>
<dbReference type="InterPro" id="IPR027417">
    <property type="entry name" value="P-loop_NTPase"/>
</dbReference>
<dbReference type="InterPro" id="IPR001650">
    <property type="entry name" value="Helicase_C-like"/>
</dbReference>
<feature type="domain" description="Helicase C-terminal" evidence="14">
    <location>
        <begin position="504"/>
        <end position="661"/>
    </location>
</feature>
<reference evidence="15" key="1">
    <citation type="submission" date="2016-04" db="EMBL/GenBank/DDBJ databases">
        <authorList>
            <person name="Evans L.H."/>
            <person name="Alamgir A."/>
            <person name="Owens N."/>
            <person name="Weber N.D."/>
            <person name="Virtaneva K."/>
            <person name="Barbian K."/>
            <person name="Babar A."/>
            <person name="Rosenke K."/>
        </authorList>
    </citation>
    <scope>NUCLEOTIDE SEQUENCE [LARGE SCALE GENOMIC DNA]</scope>
    <source>
        <strain evidence="15">CBS 101.48</strain>
    </source>
</reference>
<dbReference type="InParanoid" id="A0A163IUR5"/>
<evidence type="ECO:0000313" key="15">
    <source>
        <dbReference type="EMBL" id="SAL95474.1"/>
    </source>
</evidence>
<dbReference type="PANTHER" id="PTHR45629:SF7">
    <property type="entry name" value="DNA EXCISION REPAIR PROTEIN ERCC-6-RELATED"/>
    <property type="match status" value="1"/>
</dbReference>
<feature type="domain" description="Helicase ATP-binding" evidence="13">
    <location>
        <begin position="239"/>
        <end position="398"/>
    </location>
</feature>
<keyword evidence="16" id="KW-1185">Reference proteome</keyword>
<evidence type="ECO:0000256" key="8">
    <source>
        <dbReference type="ARBA" id="ARBA00022840"/>
    </source>
</evidence>
<dbReference type="SUPFAM" id="SSF52540">
    <property type="entry name" value="P-loop containing nucleoside triphosphate hydrolases"/>
    <property type="match status" value="2"/>
</dbReference>
<evidence type="ECO:0000256" key="6">
    <source>
        <dbReference type="ARBA" id="ARBA00022801"/>
    </source>
</evidence>
<keyword evidence="8" id="KW-0067">ATP-binding</keyword>
<dbReference type="STRING" id="4829.A0A163IUR5"/>
<feature type="region of interest" description="Disordered" evidence="12">
    <location>
        <begin position="161"/>
        <end position="184"/>
    </location>
</feature>